<evidence type="ECO:0000256" key="1">
    <source>
        <dbReference type="SAM" id="MobiDB-lite"/>
    </source>
</evidence>
<evidence type="ECO:0000313" key="3">
    <source>
        <dbReference type="Proteomes" id="UP000785679"/>
    </source>
</evidence>
<name>A0A8J8NKY0_HALGN</name>
<sequence>MSLYKANQTTPATPFSSQADLDYSDSNYPNEYISQQQSPHYRQTQIQIAVELLEQFNCMGYQQGRISTIIEATIEEEEGQSLQIEIEADYITTKQASQSCELMEVSGKQIEQIRTIPCQNQRRTLVEDSDFKRKSSGVKNIISWQFSDRPSNSSQVKTDAISHENSEFTIAVYQSESGMQICQTFKRDQTIEDMVEGDCDDELNDEIPDEQIGFIETRQ</sequence>
<gene>
    <name evidence="2" type="ORF">FGO68_gene6736</name>
</gene>
<reference evidence="2" key="1">
    <citation type="submission" date="2019-06" db="EMBL/GenBank/DDBJ databases">
        <authorList>
            <person name="Zheng W."/>
        </authorList>
    </citation>
    <scope>NUCLEOTIDE SEQUENCE</scope>
    <source>
        <strain evidence="2">QDHG01</strain>
    </source>
</reference>
<dbReference type="Proteomes" id="UP000785679">
    <property type="component" value="Unassembled WGS sequence"/>
</dbReference>
<dbReference type="AlphaFoldDB" id="A0A8J8NKY0"/>
<protein>
    <submittedName>
        <fullName evidence="2">Uncharacterized protein</fullName>
    </submittedName>
</protein>
<comment type="caution">
    <text evidence="2">The sequence shown here is derived from an EMBL/GenBank/DDBJ whole genome shotgun (WGS) entry which is preliminary data.</text>
</comment>
<organism evidence="2 3">
    <name type="scientific">Halteria grandinella</name>
    <dbReference type="NCBI Taxonomy" id="5974"/>
    <lineage>
        <taxon>Eukaryota</taxon>
        <taxon>Sar</taxon>
        <taxon>Alveolata</taxon>
        <taxon>Ciliophora</taxon>
        <taxon>Intramacronucleata</taxon>
        <taxon>Spirotrichea</taxon>
        <taxon>Stichotrichia</taxon>
        <taxon>Sporadotrichida</taxon>
        <taxon>Halteriidae</taxon>
        <taxon>Halteria</taxon>
    </lineage>
</organism>
<keyword evidence="3" id="KW-1185">Reference proteome</keyword>
<feature type="region of interest" description="Disordered" evidence="1">
    <location>
        <begin position="1"/>
        <end position="31"/>
    </location>
</feature>
<dbReference type="EMBL" id="RRYP01014272">
    <property type="protein sequence ID" value="TNV76061.1"/>
    <property type="molecule type" value="Genomic_DNA"/>
</dbReference>
<accession>A0A8J8NKY0</accession>
<proteinExistence type="predicted"/>
<evidence type="ECO:0000313" key="2">
    <source>
        <dbReference type="EMBL" id="TNV76061.1"/>
    </source>
</evidence>